<evidence type="ECO:0000256" key="1">
    <source>
        <dbReference type="SAM" id="MobiDB-lite"/>
    </source>
</evidence>
<organism evidence="2 3">
    <name type="scientific">Ovis aries</name>
    <name type="common">Sheep</name>
    <dbReference type="NCBI Taxonomy" id="9940"/>
    <lineage>
        <taxon>Eukaryota</taxon>
        <taxon>Metazoa</taxon>
        <taxon>Chordata</taxon>
        <taxon>Craniata</taxon>
        <taxon>Vertebrata</taxon>
        <taxon>Euteleostomi</taxon>
        <taxon>Mammalia</taxon>
        <taxon>Eutheria</taxon>
        <taxon>Laurasiatheria</taxon>
        <taxon>Artiodactyla</taxon>
        <taxon>Ruminantia</taxon>
        <taxon>Pecora</taxon>
        <taxon>Bovidae</taxon>
        <taxon>Caprinae</taxon>
        <taxon>Ovis</taxon>
    </lineage>
</organism>
<protein>
    <submittedName>
        <fullName evidence="2">Uncharacterized protein</fullName>
    </submittedName>
</protein>
<sequence>MGKPLPLMCEPSPPPRGHFYPYICNPGLRSRTVTGLLGRPKTKREDPRNPPALDPALTTHPRAPGGGAGPALPLRTLSADTQRRAGPENITDKVGSPARGPVVEEPREVAAESGPRVGESDMVTEEGDVVGTEGLTFELAAQASQSCGNPLSGPDDSR</sequence>
<dbReference type="EMBL" id="JAEMGP010000021">
    <property type="protein sequence ID" value="KAG5196690.1"/>
    <property type="molecule type" value="Genomic_DNA"/>
</dbReference>
<name>A0A836CRY7_SHEEP</name>
<proteinExistence type="predicted"/>
<dbReference type="Proteomes" id="UP000664991">
    <property type="component" value="Chromosome 21"/>
</dbReference>
<reference evidence="2 3" key="1">
    <citation type="submission" date="2020-12" db="EMBL/GenBank/DDBJ databases">
        <title>De novo assembly of Tibetan sheep genome.</title>
        <authorList>
            <person name="Li X."/>
        </authorList>
    </citation>
    <scope>NUCLEOTIDE SEQUENCE [LARGE SCALE GENOMIC DNA]</scope>
    <source>
        <tissue evidence="2">Heart</tissue>
    </source>
</reference>
<accession>A0A836CRY7</accession>
<evidence type="ECO:0000313" key="3">
    <source>
        <dbReference type="Proteomes" id="UP000664991"/>
    </source>
</evidence>
<gene>
    <name evidence="2" type="ORF">JEQ12_011376</name>
</gene>
<evidence type="ECO:0000313" key="2">
    <source>
        <dbReference type="EMBL" id="KAG5196690.1"/>
    </source>
</evidence>
<feature type="region of interest" description="Disordered" evidence="1">
    <location>
        <begin position="28"/>
        <end position="123"/>
    </location>
</feature>
<comment type="caution">
    <text evidence="2">The sequence shown here is derived from an EMBL/GenBank/DDBJ whole genome shotgun (WGS) entry which is preliminary data.</text>
</comment>
<dbReference type="AlphaFoldDB" id="A0A836CRY7"/>